<comment type="subcellular location">
    <subcellularLocation>
        <location evidence="1">Membrane</location>
        <topology evidence="1">Multi-pass membrane protein</topology>
    </subcellularLocation>
</comment>
<evidence type="ECO:0000313" key="8">
    <source>
        <dbReference type="EMBL" id="NSC77713.1"/>
    </source>
</evidence>
<evidence type="ECO:0000256" key="3">
    <source>
        <dbReference type="ARBA" id="ARBA00022989"/>
    </source>
</evidence>
<name>A0A0M6WR11_9FIRM</name>
<dbReference type="Proteomes" id="UP000049472">
    <property type="component" value="Unassembled WGS sequence"/>
</dbReference>
<evidence type="ECO:0000256" key="1">
    <source>
        <dbReference type="ARBA" id="ARBA00004141"/>
    </source>
</evidence>
<dbReference type="Pfam" id="PF12698">
    <property type="entry name" value="ABC2_membrane_3"/>
    <property type="match status" value="1"/>
</dbReference>
<evidence type="ECO:0000256" key="4">
    <source>
        <dbReference type="ARBA" id="ARBA00023136"/>
    </source>
</evidence>
<reference evidence="8" key="3">
    <citation type="journal article" date="2020" name="Cell Host Microbe">
        <title>Functional and Genomic Variation between Human-Derived Isolates of Lachnospiraceae Reveals Inter- and Intra-Species Diversity.</title>
        <authorList>
            <person name="Sorbara M.T."/>
            <person name="Littmann E.R."/>
            <person name="Fontana E."/>
            <person name="Moody T.U."/>
            <person name="Kohout C.E."/>
            <person name="Gjonbalaj M."/>
            <person name="Eaton V."/>
            <person name="Seok R."/>
            <person name="Leiner I.M."/>
            <person name="Pamer E.G."/>
        </authorList>
    </citation>
    <scope>NUCLEOTIDE SEQUENCE</scope>
    <source>
        <strain evidence="8">MSK.16.45</strain>
    </source>
</reference>
<evidence type="ECO:0000313" key="7">
    <source>
        <dbReference type="EMBL" id="CRL40069.1"/>
    </source>
</evidence>
<feature type="transmembrane region" description="Helical" evidence="5">
    <location>
        <begin position="206"/>
        <end position="226"/>
    </location>
</feature>
<dbReference type="Proteomes" id="UP001193756">
    <property type="component" value="Unassembled WGS sequence"/>
</dbReference>
<dbReference type="AlphaFoldDB" id="A0A0M6WR11"/>
<keyword evidence="9" id="KW-1185">Reference proteome</keyword>
<accession>A0A0M6WR11</accession>
<reference evidence="7" key="1">
    <citation type="submission" date="2015-05" db="EMBL/GenBank/DDBJ databases">
        <authorList>
            <person name="Wang D.B."/>
            <person name="Wang M."/>
        </authorList>
    </citation>
    <scope>NUCLEOTIDE SEQUENCE [LARGE SCALE GENOMIC DNA]</scope>
    <source>
        <strain evidence="7">T1-815</strain>
    </source>
</reference>
<gene>
    <name evidence="8" type="ORF">G4312_10555</name>
    <name evidence="7" type="ORF">T1815_22311</name>
</gene>
<keyword evidence="2 5" id="KW-0812">Transmembrane</keyword>
<feature type="domain" description="ABC-2 type transporter transmembrane" evidence="6">
    <location>
        <begin position="48"/>
        <end position="223"/>
    </location>
</feature>
<evidence type="ECO:0000313" key="9">
    <source>
        <dbReference type="Proteomes" id="UP000049472"/>
    </source>
</evidence>
<dbReference type="GO" id="GO:0016020">
    <property type="term" value="C:membrane"/>
    <property type="evidence" value="ECO:0007669"/>
    <property type="project" value="UniProtKB-SubCell"/>
</dbReference>
<reference evidence="9" key="2">
    <citation type="submission" date="2015-05" db="EMBL/GenBank/DDBJ databases">
        <authorList>
            <consortium name="Pathogen Informatics"/>
        </authorList>
    </citation>
    <scope>NUCLEOTIDE SEQUENCE [LARGE SCALE GENOMIC DNA]</scope>
    <source>
        <strain evidence="9">T1-815</strain>
    </source>
</reference>
<protein>
    <submittedName>
        <fullName evidence="8">ABC transporter permease</fullName>
    </submittedName>
</protein>
<feature type="transmembrane region" description="Helical" evidence="5">
    <location>
        <begin position="21"/>
        <end position="38"/>
    </location>
</feature>
<organism evidence="7 9">
    <name type="scientific">Agathobacter rectalis</name>
    <dbReference type="NCBI Taxonomy" id="39491"/>
    <lineage>
        <taxon>Bacteria</taxon>
        <taxon>Bacillati</taxon>
        <taxon>Bacillota</taxon>
        <taxon>Clostridia</taxon>
        <taxon>Lachnospirales</taxon>
        <taxon>Lachnospiraceae</taxon>
        <taxon>Agathobacter</taxon>
    </lineage>
</organism>
<dbReference type="InterPro" id="IPR013525">
    <property type="entry name" value="ABC2_TM"/>
</dbReference>
<evidence type="ECO:0000256" key="2">
    <source>
        <dbReference type="ARBA" id="ARBA00022692"/>
    </source>
</evidence>
<feature type="transmembrane region" description="Helical" evidence="5">
    <location>
        <begin position="123"/>
        <end position="147"/>
    </location>
</feature>
<dbReference type="RefSeq" id="WP_055062250.1">
    <property type="nucleotide sequence ID" value="NZ_CVRQ01000025.1"/>
</dbReference>
<dbReference type="EMBL" id="JAAIMP010000015">
    <property type="protein sequence ID" value="NSC77713.1"/>
    <property type="molecule type" value="Genomic_DNA"/>
</dbReference>
<feature type="transmembrane region" description="Helical" evidence="5">
    <location>
        <begin position="154"/>
        <end position="174"/>
    </location>
</feature>
<reference evidence="8" key="4">
    <citation type="submission" date="2020-02" db="EMBL/GenBank/DDBJ databases">
        <authorList>
            <person name="Littmann E."/>
            <person name="Sorbara M."/>
        </authorList>
    </citation>
    <scope>NUCLEOTIDE SEQUENCE</scope>
    <source>
        <strain evidence="8">MSK.16.45</strain>
    </source>
</reference>
<dbReference type="GO" id="GO:0140359">
    <property type="term" value="F:ABC-type transporter activity"/>
    <property type="evidence" value="ECO:0007669"/>
    <property type="project" value="InterPro"/>
</dbReference>
<sequence>MKTINHICAIFIKQIKDSLKNRLVLVVFFMFPILALVFKEIVSEVELDFILPSFMTMNTVMVPIIFMSSIVSEEKEKKTLRMLIMSNVKAWEYLIGVGFCVFLLALISNCVFLFIIPFNAKEIVTFIVSSIIGIILSLLIGSILAILSKNQMSVGPITAPVSMIIGLLPMFSAMNSELEKIAKGIYSYYVRQMFVTWELENSVNSWLILLINFLVLSLVFAIFYRIKGLNNE</sequence>
<feature type="transmembrane region" description="Helical" evidence="5">
    <location>
        <begin position="50"/>
        <end position="72"/>
    </location>
</feature>
<proteinExistence type="predicted"/>
<evidence type="ECO:0000259" key="6">
    <source>
        <dbReference type="Pfam" id="PF12698"/>
    </source>
</evidence>
<keyword evidence="4 5" id="KW-0472">Membrane</keyword>
<keyword evidence="3 5" id="KW-1133">Transmembrane helix</keyword>
<feature type="transmembrane region" description="Helical" evidence="5">
    <location>
        <begin position="93"/>
        <end position="117"/>
    </location>
</feature>
<dbReference type="EMBL" id="CVRQ01000025">
    <property type="protein sequence ID" value="CRL40069.1"/>
    <property type="molecule type" value="Genomic_DNA"/>
</dbReference>
<evidence type="ECO:0000256" key="5">
    <source>
        <dbReference type="SAM" id="Phobius"/>
    </source>
</evidence>